<organism evidence="3 4">
    <name type="scientific">Actinospica durhamensis</name>
    <dbReference type="NCBI Taxonomy" id="1508375"/>
    <lineage>
        <taxon>Bacteria</taxon>
        <taxon>Bacillati</taxon>
        <taxon>Actinomycetota</taxon>
        <taxon>Actinomycetes</taxon>
        <taxon>Catenulisporales</taxon>
        <taxon>Actinospicaceae</taxon>
        <taxon>Actinospica</taxon>
    </lineage>
</organism>
<name>A0A941IV07_9ACTN</name>
<dbReference type="EMBL" id="JAGSOG010000133">
    <property type="protein sequence ID" value="MBR7836276.1"/>
    <property type="molecule type" value="Genomic_DNA"/>
</dbReference>
<feature type="compositionally biased region" description="Basic residues" evidence="1">
    <location>
        <begin position="32"/>
        <end position="41"/>
    </location>
</feature>
<sequence>MTEDEGRALSVALHDVAERGPGAPAPIDRLVSRGRRRRRARSATSCAVGVTGAAVLAAFVSAGPGAGRSPDTASGTPAATSPSPIALSLAAARTDANPFHFTVTATSPAPGGKAGGQTGAKARTEVSEGAFDPSTMRGYTKAFGGGQTAQSIRIGDTCYSQPTLTAPWLVSTCSSTAGVSLASLTQDPAATLKQLETAGQATYVGRTGSGSGELDTWKFTFTRKTQVTATSSTLGYTVTGTASVGAADGQVSAIDYTVTIAPDSIVVGSDEQISIKFSEYGAPVSVSAPVAATKE</sequence>
<keyword evidence="2" id="KW-0472">Membrane</keyword>
<keyword evidence="2" id="KW-0812">Transmembrane</keyword>
<dbReference type="Proteomes" id="UP000675781">
    <property type="component" value="Unassembled WGS sequence"/>
</dbReference>
<gene>
    <name evidence="3" type="ORF">KDL01_23565</name>
</gene>
<evidence type="ECO:0008006" key="5">
    <source>
        <dbReference type="Google" id="ProtNLM"/>
    </source>
</evidence>
<keyword evidence="4" id="KW-1185">Reference proteome</keyword>
<evidence type="ECO:0000256" key="2">
    <source>
        <dbReference type="SAM" id="Phobius"/>
    </source>
</evidence>
<evidence type="ECO:0000256" key="1">
    <source>
        <dbReference type="SAM" id="MobiDB-lite"/>
    </source>
</evidence>
<protein>
    <recommendedName>
        <fullName evidence="5">Lipoprotein</fullName>
    </recommendedName>
</protein>
<evidence type="ECO:0000313" key="3">
    <source>
        <dbReference type="EMBL" id="MBR7836276.1"/>
    </source>
</evidence>
<feature type="region of interest" description="Disordered" evidence="1">
    <location>
        <begin position="101"/>
        <end position="133"/>
    </location>
</feature>
<dbReference type="AlphaFoldDB" id="A0A941IV07"/>
<accession>A0A941IV07</accession>
<evidence type="ECO:0000313" key="4">
    <source>
        <dbReference type="Proteomes" id="UP000675781"/>
    </source>
</evidence>
<feature type="transmembrane region" description="Helical" evidence="2">
    <location>
        <begin position="43"/>
        <end position="62"/>
    </location>
</feature>
<dbReference type="RefSeq" id="WP_212530757.1">
    <property type="nucleotide sequence ID" value="NZ_JAGSOG010000133.1"/>
</dbReference>
<proteinExistence type="predicted"/>
<feature type="region of interest" description="Disordered" evidence="1">
    <location>
        <begin position="1"/>
        <end position="44"/>
    </location>
</feature>
<dbReference type="Gene3D" id="2.50.20.20">
    <property type="match status" value="1"/>
</dbReference>
<reference evidence="3" key="1">
    <citation type="submission" date="2021-04" db="EMBL/GenBank/DDBJ databases">
        <title>Genome based classification of Actinospica acidithermotolerans sp. nov., an actinobacterium isolated from an Indonesian hot spring.</title>
        <authorList>
            <person name="Kusuma A.B."/>
            <person name="Putra K.E."/>
            <person name="Nafisah S."/>
            <person name="Loh J."/>
            <person name="Nouioui I."/>
            <person name="Goodfellow M."/>
        </authorList>
    </citation>
    <scope>NUCLEOTIDE SEQUENCE</scope>
    <source>
        <strain evidence="3">CSCA 57</strain>
    </source>
</reference>
<keyword evidence="2" id="KW-1133">Transmembrane helix</keyword>
<comment type="caution">
    <text evidence="3">The sequence shown here is derived from an EMBL/GenBank/DDBJ whole genome shotgun (WGS) entry which is preliminary data.</text>
</comment>